<reference evidence="1" key="1">
    <citation type="submission" date="2016-04" db="EMBL/GenBank/DDBJ databases">
        <authorList>
            <person name="Calderon-Fernandez G.M.Sr."/>
        </authorList>
    </citation>
    <scope>NUCLEOTIDE SEQUENCE</scope>
    <source>
        <strain evidence="1">Int1</strain>
        <tissue evidence="1">Integument</tissue>
    </source>
</reference>
<evidence type="ECO:0000313" key="1">
    <source>
        <dbReference type="EMBL" id="JAR95623.1"/>
    </source>
</evidence>
<protein>
    <submittedName>
        <fullName evidence="1">Uncharacterized protein</fullName>
    </submittedName>
</protein>
<dbReference type="AlphaFoldDB" id="A0A161M0P7"/>
<dbReference type="EMBL" id="GEMB01007828">
    <property type="protein sequence ID" value="JAR95623.1"/>
    <property type="molecule type" value="Transcribed_RNA"/>
</dbReference>
<feature type="non-terminal residue" evidence="1">
    <location>
        <position position="143"/>
    </location>
</feature>
<reference evidence="1" key="2">
    <citation type="journal article" date="2017" name="J. Med. Entomol.">
        <title>Transcriptome Analysis of the Triatoma infestans (Hemiptera: Reduviidae) Integument.</title>
        <authorList>
            <person name="Calderon-Fernandez G.M."/>
            <person name="Moriconi D.E."/>
            <person name="Dulbecco A.B."/>
            <person name="Juarez M.P."/>
        </authorList>
    </citation>
    <scope>NUCLEOTIDE SEQUENCE</scope>
    <source>
        <strain evidence="1">Int1</strain>
        <tissue evidence="1">Integument</tissue>
    </source>
</reference>
<feature type="non-terminal residue" evidence="1">
    <location>
        <position position="1"/>
    </location>
</feature>
<name>A0A161M0P7_TRIIF</name>
<accession>A0A161M0P7</accession>
<sequence length="143" mass="16417">FTNIGAKIHLSFFTLPMCRFIVHKDFTDLEKKLNLGLALPNERGDALVNYGVGGMWQYDSPNFMKYSLEIITPYPAIGKIKGSIEFSNDKERDTSYLQAYLKYSNKTEIRATSVLNRNAVRFNIDSTYEIIKKININGTFMNK</sequence>
<organism evidence="1">
    <name type="scientific">Triatoma infestans</name>
    <name type="common">Assassin bug</name>
    <dbReference type="NCBI Taxonomy" id="30076"/>
    <lineage>
        <taxon>Eukaryota</taxon>
        <taxon>Metazoa</taxon>
        <taxon>Ecdysozoa</taxon>
        <taxon>Arthropoda</taxon>
        <taxon>Hexapoda</taxon>
        <taxon>Insecta</taxon>
        <taxon>Pterygota</taxon>
        <taxon>Neoptera</taxon>
        <taxon>Paraneoptera</taxon>
        <taxon>Hemiptera</taxon>
        <taxon>Heteroptera</taxon>
        <taxon>Panheteroptera</taxon>
        <taxon>Cimicomorpha</taxon>
        <taxon>Reduviidae</taxon>
        <taxon>Triatominae</taxon>
        <taxon>Triatoma</taxon>
    </lineage>
</organism>
<proteinExistence type="predicted"/>